<dbReference type="GO" id="GO:0052851">
    <property type="term" value="F:ferric-chelate reductase (NADPH) activity"/>
    <property type="evidence" value="ECO:0007669"/>
    <property type="project" value="TreeGrafter"/>
</dbReference>
<accession>A0AA37T3B7</accession>
<dbReference type="PANTHER" id="PTHR14239:SF0">
    <property type="entry name" value="F420-DEPENDENT NADP REDUCTASE"/>
    <property type="match status" value="1"/>
</dbReference>
<protein>
    <recommendedName>
        <fullName evidence="2">Pyrroline-5-carboxylate reductase catalytic N-terminal domain-containing protein</fullName>
    </recommendedName>
</protein>
<keyword evidence="1" id="KW-0560">Oxidoreductase</keyword>
<reference evidence="3 4" key="1">
    <citation type="journal article" date="2014" name="Int. J. Syst. Evol. Microbiol.">
        <title>Complete genome sequence of Corynebacterium casei LMG S-19264T (=DSM 44701T), isolated from a smear-ripened cheese.</title>
        <authorList>
            <consortium name="US DOE Joint Genome Institute (JGI-PGF)"/>
            <person name="Walter F."/>
            <person name="Albersmeier A."/>
            <person name="Kalinowski J."/>
            <person name="Ruckert C."/>
        </authorList>
    </citation>
    <scope>NUCLEOTIDE SEQUENCE [LARGE SCALE GENOMIC DNA]</scope>
    <source>
        <strain evidence="3 4">NBRC 110095</strain>
    </source>
</reference>
<comment type="caution">
    <text evidence="3">The sequence shown here is derived from an EMBL/GenBank/DDBJ whole genome shotgun (WGS) entry which is preliminary data.</text>
</comment>
<evidence type="ECO:0000259" key="2">
    <source>
        <dbReference type="Pfam" id="PF03807"/>
    </source>
</evidence>
<dbReference type="InterPro" id="IPR028939">
    <property type="entry name" value="P5C_Rdtase_cat_N"/>
</dbReference>
<dbReference type="RefSeq" id="WP_232595731.1">
    <property type="nucleotide sequence ID" value="NZ_BSPD01000038.1"/>
</dbReference>
<gene>
    <name evidence="3" type="ORF">GCM10007877_17550</name>
</gene>
<dbReference type="GO" id="GO:0005886">
    <property type="term" value="C:plasma membrane"/>
    <property type="evidence" value="ECO:0007669"/>
    <property type="project" value="TreeGrafter"/>
</dbReference>
<feature type="domain" description="Pyrroline-5-carboxylate reductase catalytic N-terminal" evidence="2">
    <location>
        <begin position="2"/>
        <end position="91"/>
    </location>
</feature>
<evidence type="ECO:0000256" key="1">
    <source>
        <dbReference type="ARBA" id="ARBA00023002"/>
    </source>
</evidence>
<keyword evidence="4" id="KW-1185">Reference proteome</keyword>
<sequence>MKIGIIGTGNMGRAIGVRLSLVGHQVFFGARDKQSTEFAQSFAPNALSGSLQQAAEFGDILFYSIRDVPSAGIFSDLTVFDDKIIVDLNNGPIPEGYHYAPIVESKTEKLQTDIPKAKVVKAFNGLAMEVYDLPKETLQAHNVTIFVASSHADARQKVASLASDIGFTPVELKSNHSARLLEAHADLVRQIMGEAKLGPMAHISADVLPSPEGTVVGVRQTSNYK</sequence>
<dbReference type="Proteomes" id="UP001156870">
    <property type="component" value="Unassembled WGS sequence"/>
</dbReference>
<evidence type="ECO:0000313" key="4">
    <source>
        <dbReference type="Proteomes" id="UP001156870"/>
    </source>
</evidence>
<dbReference type="InterPro" id="IPR036291">
    <property type="entry name" value="NAD(P)-bd_dom_sf"/>
</dbReference>
<dbReference type="PANTHER" id="PTHR14239">
    <property type="entry name" value="DUDULIN-RELATED"/>
    <property type="match status" value="1"/>
</dbReference>
<dbReference type="GO" id="GO:0015677">
    <property type="term" value="P:copper ion import"/>
    <property type="evidence" value="ECO:0007669"/>
    <property type="project" value="TreeGrafter"/>
</dbReference>
<dbReference type="AlphaFoldDB" id="A0AA37T3B7"/>
<proteinExistence type="predicted"/>
<evidence type="ECO:0000313" key="3">
    <source>
        <dbReference type="EMBL" id="GLS26040.1"/>
    </source>
</evidence>
<dbReference type="SUPFAM" id="SSF51735">
    <property type="entry name" value="NAD(P)-binding Rossmann-fold domains"/>
    <property type="match status" value="1"/>
</dbReference>
<dbReference type="InterPro" id="IPR051267">
    <property type="entry name" value="STEAP_metalloreductase"/>
</dbReference>
<name>A0AA37T3B7_9GAMM</name>
<organism evidence="3 4">
    <name type="scientific">Marinibactrum halimedae</name>
    <dbReference type="NCBI Taxonomy" id="1444977"/>
    <lineage>
        <taxon>Bacteria</taxon>
        <taxon>Pseudomonadati</taxon>
        <taxon>Pseudomonadota</taxon>
        <taxon>Gammaproteobacteria</taxon>
        <taxon>Cellvibrionales</taxon>
        <taxon>Cellvibrionaceae</taxon>
        <taxon>Marinibactrum</taxon>
    </lineage>
</organism>
<dbReference type="GO" id="GO:0008823">
    <property type="term" value="F:cupric reductase (NADH) activity"/>
    <property type="evidence" value="ECO:0007669"/>
    <property type="project" value="TreeGrafter"/>
</dbReference>
<dbReference type="EMBL" id="BSPD01000038">
    <property type="protein sequence ID" value="GLS26040.1"/>
    <property type="molecule type" value="Genomic_DNA"/>
</dbReference>
<dbReference type="Pfam" id="PF03807">
    <property type="entry name" value="F420_oxidored"/>
    <property type="match status" value="1"/>
</dbReference>
<dbReference type="Gene3D" id="3.40.50.720">
    <property type="entry name" value="NAD(P)-binding Rossmann-like Domain"/>
    <property type="match status" value="1"/>
</dbReference>